<organism evidence="2 3">
    <name type="scientific">Trichonephila clavata</name>
    <name type="common">Joro spider</name>
    <name type="synonym">Nephila clavata</name>
    <dbReference type="NCBI Taxonomy" id="2740835"/>
    <lineage>
        <taxon>Eukaryota</taxon>
        <taxon>Metazoa</taxon>
        <taxon>Ecdysozoa</taxon>
        <taxon>Arthropoda</taxon>
        <taxon>Chelicerata</taxon>
        <taxon>Arachnida</taxon>
        <taxon>Araneae</taxon>
        <taxon>Araneomorphae</taxon>
        <taxon>Entelegynae</taxon>
        <taxon>Araneoidea</taxon>
        <taxon>Nephilidae</taxon>
        <taxon>Trichonephila</taxon>
    </lineage>
</organism>
<dbReference type="AlphaFoldDB" id="A0A8X6HM99"/>
<feature type="compositionally biased region" description="Polar residues" evidence="1">
    <location>
        <begin position="31"/>
        <end position="49"/>
    </location>
</feature>
<sequence>MSEMMHSLLSVWCEDLGRLLLLRHQKARNGDSATDTQSTEPSKMHQTLPKTLPPGPQNAADYAQQKTTKKSIYGYSEKQRRAHSQRHLPCNGGDTTSSAHKSYSLT</sequence>
<reference evidence="2" key="1">
    <citation type="submission" date="2020-07" db="EMBL/GenBank/DDBJ databases">
        <title>Multicomponent nature underlies the extraordinary mechanical properties of spider dragline silk.</title>
        <authorList>
            <person name="Kono N."/>
            <person name="Nakamura H."/>
            <person name="Mori M."/>
            <person name="Yoshida Y."/>
            <person name="Ohtoshi R."/>
            <person name="Malay A.D."/>
            <person name="Moran D.A.P."/>
            <person name="Tomita M."/>
            <person name="Numata K."/>
            <person name="Arakawa K."/>
        </authorList>
    </citation>
    <scope>NUCLEOTIDE SEQUENCE</scope>
</reference>
<evidence type="ECO:0000256" key="1">
    <source>
        <dbReference type="SAM" id="MobiDB-lite"/>
    </source>
</evidence>
<comment type="caution">
    <text evidence="2">The sequence shown here is derived from an EMBL/GenBank/DDBJ whole genome shotgun (WGS) entry which is preliminary data.</text>
</comment>
<feature type="compositionally biased region" description="Polar residues" evidence="1">
    <location>
        <begin position="93"/>
        <end position="106"/>
    </location>
</feature>
<dbReference type="Proteomes" id="UP000887116">
    <property type="component" value="Unassembled WGS sequence"/>
</dbReference>
<proteinExistence type="predicted"/>
<dbReference type="EMBL" id="BMAO01023527">
    <property type="protein sequence ID" value="GFQ89244.1"/>
    <property type="molecule type" value="Genomic_DNA"/>
</dbReference>
<feature type="region of interest" description="Disordered" evidence="1">
    <location>
        <begin position="27"/>
        <end position="106"/>
    </location>
</feature>
<evidence type="ECO:0000313" key="2">
    <source>
        <dbReference type="EMBL" id="GFQ89244.1"/>
    </source>
</evidence>
<protein>
    <submittedName>
        <fullName evidence="2">Uncharacterized protein</fullName>
    </submittedName>
</protein>
<keyword evidence="3" id="KW-1185">Reference proteome</keyword>
<evidence type="ECO:0000313" key="3">
    <source>
        <dbReference type="Proteomes" id="UP000887116"/>
    </source>
</evidence>
<gene>
    <name evidence="2" type="ORF">TNCT_431681</name>
</gene>
<accession>A0A8X6HM99</accession>
<name>A0A8X6HM99_TRICU</name>